<reference evidence="9 10" key="1">
    <citation type="journal article" date="2019" name="Int. J. Syst. Evol. Microbiol.">
        <title>The Global Catalogue of Microorganisms (GCM) 10K type strain sequencing project: providing services to taxonomists for standard genome sequencing and annotation.</title>
        <authorList>
            <consortium name="The Broad Institute Genomics Platform"/>
            <consortium name="The Broad Institute Genome Sequencing Center for Infectious Disease"/>
            <person name="Wu L."/>
            <person name="Ma J."/>
        </authorList>
    </citation>
    <scope>NUCLEOTIDE SEQUENCE [LARGE SCALE GENOMIC DNA]</scope>
    <source>
        <strain evidence="9 10">CGMCC 1.12543</strain>
    </source>
</reference>
<sequence length="487" mass="54501">MSREESAPNPFELALNTQRKLLEASTDAVDKADVADERLETLQSVEVGQTPSEVVYRENKLELVHYESQTDEQSEVPILVIYALINKPFILDLQPDRSVVRRLLEAGHDVYLIDWNEPSRLDRHLTLDDYVNRYIENCVDVVRERSNQESINILGYCMGGTMSVMYAAQHPEKVKNLGLMAAGLCFEESGGVLETWGDDDYYDPRDVTEVYGNMPSEFLDVGFALMDPIANYVSKYARLYDNIENEDFVENFARMERWLSEGIDVAGEAYVQFLEDIYQDNKLYKNELELDGEPVDIGNIDMPILQILGEYDHLIPPGASKPFNDVVGSDDVTVIEYPTGHIGLSVSGSSHKEVWPKVAEWYHEKSDTDVSESDEGTDSAFDDVPEDEDVEVVVESETEGDVSEDVEEASTEVEEEDAGPAGVEGEDVEVVDGIGPTYAERLRDSGIETVEDLASADVATISETAQVAESRAQEWLDELDARDADEE</sequence>
<evidence type="ECO:0000256" key="5">
    <source>
        <dbReference type="ARBA" id="ARBA00023315"/>
    </source>
</evidence>
<dbReference type="PANTHER" id="PTHR36837:SF2">
    <property type="entry name" value="POLY(3-HYDROXYALKANOATE) POLYMERASE SUBUNIT PHAC"/>
    <property type="match status" value="1"/>
</dbReference>
<keyword evidence="10" id="KW-1185">Reference proteome</keyword>
<dbReference type="Gene3D" id="1.10.150.20">
    <property type="entry name" value="5' to 3' exonuclease, C-terminal subdomain"/>
    <property type="match status" value="1"/>
</dbReference>
<evidence type="ECO:0000256" key="3">
    <source>
        <dbReference type="ARBA" id="ARBA00022679"/>
    </source>
</evidence>
<dbReference type="SUPFAM" id="SSF47794">
    <property type="entry name" value="Rad51 N-terminal domain-like"/>
    <property type="match status" value="1"/>
</dbReference>
<dbReference type="InterPro" id="IPR000073">
    <property type="entry name" value="AB_hydrolase_1"/>
</dbReference>
<dbReference type="SUPFAM" id="SSF53474">
    <property type="entry name" value="alpha/beta-Hydrolases"/>
    <property type="match status" value="1"/>
</dbReference>
<dbReference type="AlphaFoldDB" id="A0ABD5RLD2"/>
<dbReference type="InterPro" id="IPR010995">
    <property type="entry name" value="DNA_repair_Rad51/TF_NusA_a-hlx"/>
</dbReference>
<dbReference type="Pfam" id="PF14520">
    <property type="entry name" value="HHH_5"/>
    <property type="match status" value="1"/>
</dbReference>
<dbReference type="InterPro" id="IPR051321">
    <property type="entry name" value="PHA/PHB_synthase"/>
</dbReference>
<evidence type="ECO:0000256" key="7">
    <source>
        <dbReference type="SAM" id="MobiDB-lite"/>
    </source>
</evidence>
<evidence type="ECO:0000256" key="2">
    <source>
        <dbReference type="ARBA" id="ARBA00019065"/>
    </source>
</evidence>
<dbReference type="RefSeq" id="WP_247414257.1">
    <property type="nucleotide sequence ID" value="NZ_JALLGW010000001.1"/>
</dbReference>
<dbReference type="Gene3D" id="3.40.50.1820">
    <property type="entry name" value="alpha/beta hydrolase"/>
    <property type="match status" value="1"/>
</dbReference>
<evidence type="ECO:0000259" key="8">
    <source>
        <dbReference type="Pfam" id="PF00561"/>
    </source>
</evidence>
<dbReference type="PANTHER" id="PTHR36837">
    <property type="entry name" value="POLY(3-HYDROXYALKANOATE) POLYMERASE SUBUNIT PHAC"/>
    <property type="match status" value="1"/>
</dbReference>
<organism evidence="9 10">
    <name type="scientific">Halomarina salina</name>
    <dbReference type="NCBI Taxonomy" id="1872699"/>
    <lineage>
        <taxon>Archaea</taxon>
        <taxon>Methanobacteriati</taxon>
        <taxon>Methanobacteriota</taxon>
        <taxon>Stenosarchaea group</taxon>
        <taxon>Halobacteria</taxon>
        <taxon>Halobacteriales</taxon>
        <taxon>Natronomonadaceae</taxon>
        <taxon>Halomarina</taxon>
    </lineage>
</organism>
<gene>
    <name evidence="9" type="primary">phaC</name>
    <name evidence="9" type="ORF">ACFPYI_08465</name>
</gene>
<evidence type="ECO:0000256" key="6">
    <source>
        <dbReference type="ARBA" id="ARBA00033356"/>
    </source>
</evidence>
<name>A0ABD5RLD2_9EURY</name>
<evidence type="ECO:0000256" key="4">
    <source>
        <dbReference type="ARBA" id="ARBA00022752"/>
    </source>
</evidence>
<keyword evidence="5" id="KW-0012">Acyltransferase</keyword>
<comment type="caution">
    <text evidence="9">The sequence shown here is derived from an EMBL/GenBank/DDBJ whole genome shotgun (WGS) entry which is preliminary data.</text>
</comment>
<dbReference type="GO" id="GO:0042619">
    <property type="term" value="P:poly-hydroxybutyrate biosynthetic process"/>
    <property type="evidence" value="ECO:0007669"/>
    <property type="project" value="UniProtKB-KW"/>
</dbReference>
<feature type="region of interest" description="Disordered" evidence="7">
    <location>
        <begin position="366"/>
        <end position="427"/>
    </location>
</feature>
<dbReference type="GO" id="GO:0016746">
    <property type="term" value="F:acyltransferase activity"/>
    <property type="evidence" value="ECO:0007669"/>
    <property type="project" value="UniProtKB-KW"/>
</dbReference>
<dbReference type="NCBIfam" id="TIGR01836">
    <property type="entry name" value="PHA_synth_III_C"/>
    <property type="match status" value="1"/>
</dbReference>
<dbReference type="Proteomes" id="UP001596099">
    <property type="component" value="Unassembled WGS sequence"/>
</dbReference>
<keyword evidence="3" id="KW-0808">Transferase</keyword>
<evidence type="ECO:0000313" key="9">
    <source>
        <dbReference type="EMBL" id="MFC5971358.1"/>
    </source>
</evidence>
<protein>
    <recommendedName>
        <fullName evidence="2">Poly(3-hydroxyalkanoate) polymerase subunit PhaC</fullName>
    </recommendedName>
    <alternativeName>
        <fullName evidence="6">PHB synthase subunit PhaC</fullName>
    </alternativeName>
</protein>
<feature type="compositionally biased region" description="Acidic residues" evidence="7">
    <location>
        <begin position="369"/>
        <end position="427"/>
    </location>
</feature>
<keyword evidence="4" id="KW-0583">PHB biosynthesis</keyword>
<dbReference type="InterPro" id="IPR029058">
    <property type="entry name" value="AB_hydrolase_fold"/>
</dbReference>
<proteinExistence type="predicted"/>
<dbReference type="Pfam" id="PF00561">
    <property type="entry name" value="Abhydrolase_1"/>
    <property type="match status" value="1"/>
</dbReference>
<dbReference type="InterPro" id="IPR010125">
    <property type="entry name" value="PHA_synth_III_C"/>
</dbReference>
<evidence type="ECO:0000313" key="10">
    <source>
        <dbReference type="Proteomes" id="UP001596099"/>
    </source>
</evidence>
<accession>A0ABD5RLD2</accession>
<evidence type="ECO:0000256" key="1">
    <source>
        <dbReference type="ARBA" id="ARBA00004683"/>
    </source>
</evidence>
<dbReference type="EMBL" id="JBHSQH010000001">
    <property type="protein sequence ID" value="MFC5971358.1"/>
    <property type="molecule type" value="Genomic_DNA"/>
</dbReference>
<comment type="pathway">
    <text evidence="1">Biopolymer metabolism; poly-(R)-3-hydroxybutanoate biosynthesis.</text>
</comment>
<feature type="domain" description="AB hydrolase-1" evidence="8">
    <location>
        <begin position="91"/>
        <end position="341"/>
    </location>
</feature>